<dbReference type="PANTHER" id="PTHR24412:SF497">
    <property type="entry name" value="KELCH-LIKE PROTEIN 18"/>
    <property type="match status" value="1"/>
</dbReference>
<name>A0ABY7DQ65_MYAAR</name>
<dbReference type="InterPro" id="IPR000210">
    <property type="entry name" value="BTB/POZ_dom"/>
</dbReference>
<dbReference type="Gene3D" id="1.25.40.420">
    <property type="match status" value="1"/>
</dbReference>
<keyword evidence="2" id="KW-0677">Repeat</keyword>
<dbReference type="InterPro" id="IPR011333">
    <property type="entry name" value="SKP1/BTB/POZ_sf"/>
</dbReference>
<evidence type="ECO:0000256" key="1">
    <source>
        <dbReference type="ARBA" id="ARBA00022441"/>
    </source>
</evidence>
<keyword evidence="1" id="KW-0880">Kelch repeat</keyword>
<protein>
    <recommendedName>
        <fullName evidence="3">BTB domain-containing protein</fullName>
    </recommendedName>
</protein>
<dbReference type="PANTHER" id="PTHR24412">
    <property type="entry name" value="KELCH PROTEIN"/>
    <property type="match status" value="1"/>
</dbReference>
<organism evidence="4 5">
    <name type="scientific">Mya arenaria</name>
    <name type="common">Soft-shell clam</name>
    <dbReference type="NCBI Taxonomy" id="6604"/>
    <lineage>
        <taxon>Eukaryota</taxon>
        <taxon>Metazoa</taxon>
        <taxon>Spiralia</taxon>
        <taxon>Lophotrochozoa</taxon>
        <taxon>Mollusca</taxon>
        <taxon>Bivalvia</taxon>
        <taxon>Autobranchia</taxon>
        <taxon>Heteroconchia</taxon>
        <taxon>Euheterodonta</taxon>
        <taxon>Imparidentia</taxon>
        <taxon>Neoheterodontei</taxon>
        <taxon>Myida</taxon>
        <taxon>Myoidea</taxon>
        <taxon>Myidae</taxon>
        <taxon>Mya</taxon>
    </lineage>
</organism>
<feature type="domain" description="BTB" evidence="3">
    <location>
        <begin position="31"/>
        <end position="98"/>
    </location>
</feature>
<gene>
    <name evidence="4" type="ORF">MAR_024229</name>
</gene>
<keyword evidence="5" id="KW-1185">Reference proteome</keyword>
<dbReference type="InterPro" id="IPR011705">
    <property type="entry name" value="BACK"/>
</dbReference>
<dbReference type="SUPFAM" id="SSF54695">
    <property type="entry name" value="POZ domain"/>
    <property type="match status" value="1"/>
</dbReference>
<dbReference type="Gene3D" id="3.30.710.10">
    <property type="entry name" value="Potassium Channel Kv1.1, Chain A"/>
    <property type="match status" value="1"/>
</dbReference>
<evidence type="ECO:0000313" key="5">
    <source>
        <dbReference type="Proteomes" id="UP001164746"/>
    </source>
</evidence>
<accession>A0ABY7DQ65</accession>
<dbReference type="Pfam" id="PF00651">
    <property type="entry name" value="BTB"/>
    <property type="match status" value="1"/>
</dbReference>
<proteinExistence type="predicted"/>
<evidence type="ECO:0000313" key="4">
    <source>
        <dbReference type="EMBL" id="WAQ99856.1"/>
    </source>
</evidence>
<reference evidence="4" key="1">
    <citation type="submission" date="2022-11" db="EMBL/GenBank/DDBJ databases">
        <title>Centuries of genome instability and evolution in soft-shell clam transmissible cancer (bioRxiv).</title>
        <authorList>
            <person name="Hart S.F.M."/>
            <person name="Yonemitsu M.A."/>
            <person name="Giersch R.M."/>
            <person name="Beal B.F."/>
            <person name="Arriagada G."/>
            <person name="Davis B.W."/>
            <person name="Ostrander E.A."/>
            <person name="Goff S.P."/>
            <person name="Metzger M.J."/>
        </authorList>
    </citation>
    <scope>NUCLEOTIDE SEQUENCE</scope>
    <source>
        <strain evidence="4">MELC-2E11</strain>
        <tissue evidence="4">Siphon/mantle</tissue>
    </source>
</reference>
<evidence type="ECO:0000256" key="2">
    <source>
        <dbReference type="ARBA" id="ARBA00022737"/>
    </source>
</evidence>
<evidence type="ECO:0000259" key="3">
    <source>
        <dbReference type="PROSITE" id="PS50097"/>
    </source>
</evidence>
<dbReference type="Proteomes" id="UP001164746">
    <property type="component" value="Chromosome 3"/>
</dbReference>
<sequence>MEYQQYYENRFTNSELTAMLRQVNEQDEHSCDVSVKVGTWVRRFHTSILKESGFFNTLFGNGKFRENTFGIIEFCERRSTIVEGAILFLYNEEPVIDTRCIQEFFDIAEFLMIPRLKIFCVKWFEQTQKTNALIDKYLPVSILYDVDIASAIDYIRTNLRELMDGSSLLNIDTNSLQSLLSDKYLSYVSMEIKFNFLVRWLKIDFLKRSETFQQMCAWIDFRKLSEAIIMAAKQDPIIGSLEVVSNYEYEKRYDESQTFVGMIVKHEDSRQGKETVIIYDEIKDDWYRLNISLTYIGRKKYFTNTNNKSTFFRVRETPTKDTVIELLSVDGRTFYRSKVTVQTYDTRASSCNDKVFDSICINDQTCVATRMTMVDIIDASLEKRKKEVIQLLVGNIEANSDTTVLYPMFSMELDDGDGYHYISNICLNADNNVALIIPTFNHYSISVYIYEIKSCSLSKIENSEISPNSKVYGCRNGFAFSDEEDPYVTLIEVPEDTDSAHDIVTVFVTDHLFERMIFASDDKLYHFLYYPWRENYILEMAAIDEIERMSIYSHVKWERVTSLELKVELIQSVIQLQLPTNVDRCHLLCPHCESLPRGQKRGYFETCNVSEMSNEQSERDDITEILIIDLSDDEESDSS</sequence>
<dbReference type="EMBL" id="CP111014">
    <property type="protein sequence ID" value="WAQ99856.1"/>
    <property type="molecule type" value="Genomic_DNA"/>
</dbReference>
<dbReference type="SMART" id="SM00225">
    <property type="entry name" value="BTB"/>
    <property type="match status" value="1"/>
</dbReference>
<dbReference type="Pfam" id="PF07707">
    <property type="entry name" value="BACK"/>
    <property type="match status" value="1"/>
</dbReference>
<dbReference type="PROSITE" id="PS50097">
    <property type="entry name" value="BTB"/>
    <property type="match status" value="1"/>
</dbReference>